<accession>A0A9X2FBA9</accession>
<keyword evidence="4" id="KW-0732">Signal</keyword>
<evidence type="ECO:0000256" key="1">
    <source>
        <dbReference type="ARBA" id="ARBA00022531"/>
    </source>
</evidence>
<feature type="region of interest" description="Disordered" evidence="3">
    <location>
        <begin position="717"/>
        <end position="739"/>
    </location>
</feature>
<dbReference type="EMBL" id="JAMXLR010000061">
    <property type="protein sequence ID" value="MCO6045827.1"/>
    <property type="molecule type" value="Genomic_DNA"/>
</dbReference>
<reference evidence="6" key="1">
    <citation type="submission" date="2022-06" db="EMBL/GenBank/DDBJ databases">
        <title>Aeoliella straminimaris, a novel planctomycete from sediments.</title>
        <authorList>
            <person name="Vitorino I.R."/>
            <person name="Lage O.M."/>
        </authorList>
    </citation>
    <scope>NUCLEOTIDE SEQUENCE</scope>
    <source>
        <strain evidence="6">ICT_H6.2</strain>
    </source>
</reference>
<dbReference type="SUPFAM" id="SSF49344">
    <property type="entry name" value="CBD9-like"/>
    <property type="match status" value="1"/>
</dbReference>
<comment type="caution">
    <text evidence="6">The sequence shown here is derived from an EMBL/GenBank/DDBJ whole genome shotgun (WGS) entry which is preliminary data.</text>
</comment>
<dbReference type="GO" id="GO:0015979">
    <property type="term" value="P:photosynthesis"/>
    <property type="evidence" value="ECO:0007669"/>
    <property type="project" value="UniProtKB-KW"/>
</dbReference>
<dbReference type="PANTHER" id="PTHR47199">
    <property type="entry name" value="PHOTOSYSTEM II STABILITY/ASSEMBLY FACTOR HCF136, CHLOROPLASTIC"/>
    <property type="match status" value="1"/>
</dbReference>
<dbReference type="Gene3D" id="2.130.10.10">
    <property type="entry name" value="YVTN repeat-like/Quinoprotein amine dehydrogenase"/>
    <property type="match status" value="2"/>
</dbReference>
<keyword evidence="1" id="KW-0602">Photosynthesis</keyword>
<feature type="signal peptide" evidence="4">
    <location>
        <begin position="1"/>
        <end position="22"/>
    </location>
</feature>
<feature type="chain" id="PRO_5040896970" evidence="4">
    <location>
        <begin position="23"/>
        <end position="1014"/>
    </location>
</feature>
<dbReference type="Pfam" id="PF14870">
    <property type="entry name" value="PSII_BNR"/>
    <property type="match status" value="2"/>
</dbReference>
<sequence length="1014" mass="110117">MRCSPLVVCCLVALAIPSTILARTATLAEVLADDATLHDATFVDAQHGWAVGDRGVVLVTDDGGTHWYPQRSGVECPLLSVSFVDQQRGWIVGGRSTPINHRTEGVMLRTIDGGTSWQRVIAPTQPRLTYVKFFDAARGVAAGYGSSFYPSGLFASTDGGKSWQPLAPGQPSTWLACDFLGPGAGLLAGPHGTRAVLIDRELRTSPAAAIDNRTPRDIAMTSTSEGWMVGDDGLLLKTTDSGATWQPPTGQPLPLDQHTSRAWHWNSVAATGQHVWIAGGPGSVVAHSTDGGTTWTLTPTGTRTPLHRLVFADAQRGWAVGELGTILVTDDGGRTWQRQRGGGRAAMLALAATPEQLPLEIATRYAAGEGYRTAVLPLFATLPAAVDSLDQHRTAQALAHCGTNYTGSLWSDHTPPIGFHDSPEQLMAELNRQTDGMAREQLLAALVLAIRTWQPELLLVPHERQPNQNAASAVIEQLAIEAQQLAADPTYGVQLATVGLPAWQVKRTVGLLPAGERGSIRLSTDDFVASLGGSPAAWSSPARGLLFSEHTVPPPLDELELISQLTGLPTNTRDLFAGLQLASGSEARRPLVASNPSDLDRLRKLTQKRGQLVRLLDYAEGSPMWSAQVVNLTGGLDAQTGGELLFQLAEGYRATARHAMAADTLYLLARRYPDHPLTEQALVWLVRYYASGEVAHVAGRQQAHASRTRPLANVQYQDEAPAAEQPQAELPQHSDGTTATLTVDQRLERATLLGGYMEKARPALYAEPELRFPLATASRKLGFNNTAERYFAVLSKSGVEQGWVSAGHVENWLAKPDELPPQKPLVTCKATKDVPHLDGLLDEPFWQSAEVARVAHPNQRNDPTAVEVKLARDEKFLYLAISAPRLRDEKYEPNDSRRTRDADLSQFDRVKLRIDMDRDYATAYELTVDCRGWTNDACWGDASWNPRWFVAHHLADTAWTAEVAIAWSDLTEPAPALLDTWCLGITRKTSHGHTTSWTGTAGDSPESFGLLLFR</sequence>
<name>A0A9X2FBA9_9BACT</name>
<organism evidence="6 7">
    <name type="scientific">Aeoliella straminimaris</name>
    <dbReference type="NCBI Taxonomy" id="2954799"/>
    <lineage>
        <taxon>Bacteria</taxon>
        <taxon>Pseudomonadati</taxon>
        <taxon>Planctomycetota</taxon>
        <taxon>Planctomycetia</taxon>
        <taxon>Pirellulales</taxon>
        <taxon>Lacipirellulaceae</taxon>
        <taxon>Aeoliella</taxon>
    </lineage>
</organism>
<evidence type="ECO:0000256" key="4">
    <source>
        <dbReference type="SAM" id="SignalP"/>
    </source>
</evidence>
<keyword evidence="7" id="KW-1185">Reference proteome</keyword>
<protein>
    <submittedName>
        <fullName evidence="6">YCF48-related protein</fullName>
    </submittedName>
</protein>
<dbReference type="RefSeq" id="WP_252853936.1">
    <property type="nucleotide sequence ID" value="NZ_JAMXLR010000061.1"/>
</dbReference>
<proteinExistence type="predicted"/>
<gene>
    <name evidence="6" type="ORF">NG895_18160</name>
</gene>
<evidence type="ECO:0000256" key="3">
    <source>
        <dbReference type="SAM" id="MobiDB-lite"/>
    </source>
</evidence>
<dbReference type="PANTHER" id="PTHR47199:SF2">
    <property type="entry name" value="PHOTOSYSTEM II STABILITY_ASSEMBLY FACTOR HCF136, CHLOROPLASTIC"/>
    <property type="match status" value="1"/>
</dbReference>
<evidence type="ECO:0000256" key="2">
    <source>
        <dbReference type="ARBA" id="ARBA00023276"/>
    </source>
</evidence>
<dbReference type="Proteomes" id="UP001155241">
    <property type="component" value="Unassembled WGS sequence"/>
</dbReference>
<dbReference type="GO" id="GO:0009523">
    <property type="term" value="C:photosystem II"/>
    <property type="evidence" value="ECO:0007669"/>
    <property type="project" value="UniProtKB-KW"/>
</dbReference>
<feature type="domain" description="Photosynthesis system II assembly factor Ycf48/Hcf136-like" evidence="5">
    <location>
        <begin position="33"/>
        <end position="121"/>
    </location>
</feature>
<evidence type="ECO:0000259" key="5">
    <source>
        <dbReference type="Pfam" id="PF14870"/>
    </source>
</evidence>
<dbReference type="Gene3D" id="2.60.40.1190">
    <property type="match status" value="1"/>
</dbReference>
<dbReference type="InterPro" id="IPR028203">
    <property type="entry name" value="PSII_CF48-like_dom"/>
</dbReference>
<dbReference type="InterPro" id="IPR015943">
    <property type="entry name" value="WD40/YVTN_repeat-like_dom_sf"/>
</dbReference>
<keyword evidence="2" id="KW-0604">Photosystem II</keyword>
<dbReference type="SUPFAM" id="SSF110296">
    <property type="entry name" value="Oligoxyloglucan reducing end-specific cellobiohydrolase"/>
    <property type="match status" value="2"/>
</dbReference>
<evidence type="ECO:0000313" key="7">
    <source>
        <dbReference type="Proteomes" id="UP001155241"/>
    </source>
</evidence>
<dbReference type="AlphaFoldDB" id="A0A9X2FBA9"/>
<evidence type="ECO:0000313" key="6">
    <source>
        <dbReference type="EMBL" id="MCO6045827.1"/>
    </source>
</evidence>
<feature type="domain" description="Photosynthesis system II assembly factor Ycf48/Hcf136-like" evidence="5">
    <location>
        <begin position="213"/>
        <end position="304"/>
    </location>
</feature>
<feature type="compositionally biased region" description="Low complexity" evidence="3">
    <location>
        <begin position="719"/>
        <end position="731"/>
    </location>
</feature>